<protein>
    <recommendedName>
        <fullName evidence="1">Reverse transcriptase domain-containing protein</fullName>
    </recommendedName>
</protein>
<gene>
    <name evidence="2" type="ORF">Selli2_12990</name>
</gene>
<evidence type="ECO:0000313" key="2">
    <source>
        <dbReference type="EMBL" id="GLG89872.1"/>
    </source>
</evidence>
<dbReference type="Proteomes" id="UP001145094">
    <property type="component" value="Unassembled WGS sequence"/>
</dbReference>
<reference evidence="2" key="2">
    <citation type="submission" date="2022-11" db="EMBL/GenBank/DDBJ databases">
        <title>Draft genome sequence of Sellimonas catena strain 18CBH55.</title>
        <authorList>
            <person name="Atsushi H."/>
            <person name="Moriya O."/>
            <person name="Mitsuo S."/>
        </authorList>
    </citation>
    <scope>NUCLEOTIDE SEQUENCE</scope>
    <source>
        <strain evidence="2">18CBH55</strain>
    </source>
</reference>
<dbReference type="SUPFAM" id="SSF56672">
    <property type="entry name" value="DNA/RNA polymerases"/>
    <property type="match status" value="1"/>
</dbReference>
<dbReference type="PANTHER" id="PTHR34047:SF8">
    <property type="entry name" value="PROTEIN YKFC"/>
    <property type="match status" value="1"/>
</dbReference>
<dbReference type="CDD" id="cd01651">
    <property type="entry name" value="RT_G2_intron"/>
    <property type="match status" value="1"/>
</dbReference>
<accession>A0A9W6FH92</accession>
<dbReference type="InterPro" id="IPR043502">
    <property type="entry name" value="DNA/RNA_pol_sf"/>
</dbReference>
<dbReference type="Pfam" id="PF08388">
    <property type="entry name" value="GIIM"/>
    <property type="match status" value="1"/>
</dbReference>
<reference evidence="2" key="1">
    <citation type="submission" date="2022-11" db="EMBL/GenBank/DDBJ databases">
        <title>Draft genome sequence of Sellimonas catena strain 18CBH55.</title>
        <authorList>
            <person name="Hisatomi A."/>
            <person name="Ohkuma M."/>
            <person name="Sakamoto M."/>
        </authorList>
    </citation>
    <scope>NUCLEOTIDE SEQUENCE</scope>
    <source>
        <strain evidence="2">18CBH55</strain>
    </source>
</reference>
<organism evidence="2 3">
    <name type="scientific">Sellimonas catena</name>
    <dbReference type="NCBI Taxonomy" id="2994035"/>
    <lineage>
        <taxon>Bacteria</taxon>
        <taxon>Bacillati</taxon>
        <taxon>Bacillota</taxon>
        <taxon>Clostridia</taxon>
        <taxon>Lachnospirales</taxon>
        <taxon>Lachnospiraceae</taxon>
        <taxon>Sellimonas</taxon>
    </lineage>
</organism>
<comment type="caution">
    <text evidence="2">The sequence shown here is derived from an EMBL/GenBank/DDBJ whole genome shotgun (WGS) entry which is preliminary data.</text>
</comment>
<dbReference type="PANTHER" id="PTHR34047">
    <property type="entry name" value="NUCLEAR INTRON MATURASE 1, MITOCHONDRIAL-RELATED"/>
    <property type="match status" value="1"/>
</dbReference>
<proteinExistence type="predicted"/>
<dbReference type="Pfam" id="PF00078">
    <property type="entry name" value="RVT_1"/>
    <property type="match status" value="1"/>
</dbReference>
<dbReference type="EMBL" id="BSCH01000007">
    <property type="protein sequence ID" value="GLG89872.1"/>
    <property type="molecule type" value="Genomic_DNA"/>
</dbReference>
<evidence type="ECO:0000313" key="3">
    <source>
        <dbReference type="Proteomes" id="UP001145094"/>
    </source>
</evidence>
<dbReference type="InterPro" id="IPR051083">
    <property type="entry name" value="GrpII_Intron_Splice-Mob/Def"/>
</dbReference>
<feature type="domain" description="Reverse transcriptase" evidence="1">
    <location>
        <begin position="1"/>
        <end position="136"/>
    </location>
</feature>
<evidence type="ECO:0000259" key="1">
    <source>
        <dbReference type="PROSITE" id="PS50878"/>
    </source>
</evidence>
<dbReference type="InterPro" id="IPR000477">
    <property type="entry name" value="RT_dom"/>
</dbReference>
<reference evidence="2" key="3">
    <citation type="journal article" date="2023" name="Int. J. Syst. Evol. Microbiol.">
        <title>Sellimonas catena sp. nov., isolated from human faeces.</title>
        <authorList>
            <person name="Hisatomi A."/>
            <person name="Ohkuma M."/>
            <person name="Sakamoto M."/>
        </authorList>
    </citation>
    <scope>NUCLEOTIDE SEQUENCE</scope>
    <source>
        <strain evidence="2">18CBH55</strain>
    </source>
</reference>
<dbReference type="AlphaFoldDB" id="A0A9W6FH92"/>
<dbReference type="InterPro" id="IPR013597">
    <property type="entry name" value="Mat_intron_G2"/>
</dbReference>
<dbReference type="PROSITE" id="PS50878">
    <property type="entry name" value="RT_POL"/>
    <property type="match status" value="1"/>
</dbReference>
<sequence length="255" mass="30553">MVDVFLSTADNTAVTGMARLFLDSERGTPQGNGASPVLANVYLHYVLDNWFDVIVKRQCKGECYLIRYCDDFVCCFQSQYEAEVFRQRLEERFRKYGLELAEEKTKILEFGRFARRNRRARGERKPDTFDFLGFTFYCGMDGKKQFFRCRVKTSKKKFRSKIRAMKEWIKTHRTMALEQIFKTVNAKLRGHYQYYGVTDNTREVKNFLMQTKWLLFKWLNRRSQRRSYTLDTFFNGLLRTFPLLEPSIKVSLFYR</sequence>
<name>A0A9W6FH92_9FIRM</name>